<name>A0A3M7P8E4_BRAPC</name>
<dbReference type="HAMAP" id="MF_03148">
    <property type="entry name" value="HAM1_NTPase"/>
    <property type="match status" value="1"/>
</dbReference>
<feature type="binding site" evidence="13">
    <location>
        <position position="56"/>
    </location>
    <ligand>
        <name>ITP</name>
        <dbReference type="ChEBI" id="CHEBI:61402"/>
    </ligand>
</feature>
<feature type="binding site" evidence="13">
    <location>
        <position position="170"/>
    </location>
    <ligand>
        <name>ITP</name>
        <dbReference type="ChEBI" id="CHEBI:61402"/>
    </ligand>
</feature>
<evidence type="ECO:0000256" key="9">
    <source>
        <dbReference type="ARBA" id="ARBA00054940"/>
    </source>
</evidence>
<comment type="function">
    <text evidence="9">Pyrophosphatase that hydrolyzes the non-canonical purine nucleotides inosine triphosphate (ITP), deoxyinosine triphosphate (dITP) as well as 2'-deoxy-N-6-hydroxylaminopurine triphosphate (dHAPTP) and xanthosine 5'-triphosphate (XTP) to their respective monophosphate derivatives. The enzyme does not distinguish between the deoxy- and ribose forms. Probably excludes non-canonical purines from RNA and DNA precursor pools, thus preventing their incorporation into RNA and DNA and avoiding chromosomal lesions.</text>
</comment>
<organism evidence="15 16">
    <name type="scientific">Brachionus plicatilis</name>
    <name type="common">Marine rotifer</name>
    <name type="synonym">Brachionus muelleri</name>
    <dbReference type="NCBI Taxonomy" id="10195"/>
    <lineage>
        <taxon>Eukaryota</taxon>
        <taxon>Metazoa</taxon>
        <taxon>Spiralia</taxon>
        <taxon>Gnathifera</taxon>
        <taxon>Rotifera</taxon>
        <taxon>Eurotatoria</taxon>
        <taxon>Monogononta</taxon>
        <taxon>Pseudotrocha</taxon>
        <taxon>Ploima</taxon>
        <taxon>Brachionidae</taxon>
        <taxon>Brachionus</taxon>
    </lineage>
</organism>
<evidence type="ECO:0000313" key="15">
    <source>
        <dbReference type="EMBL" id="RMZ95273.1"/>
    </source>
</evidence>
<dbReference type="InterPro" id="IPR002637">
    <property type="entry name" value="RdgB/HAM1"/>
</dbReference>
<dbReference type="GO" id="GO:0046872">
    <property type="term" value="F:metal ion binding"/>
    <property type="evidence" value="ECO:0007669"/>
    <property type="project" value="UniProtKB-KW"/>
</dbReference>
<dbReference type="GO" id="GO:0000166">
    <property type="term" value="F:nucleotide binding"/>
    <property type="evidence" value="ECO:0007669"/>
    <property type="project" value="UniProtKB-KW"/>
</dbReference>
<evidence type="ECO:0000256" key="3">
    <source>
        <dbReference type="ARBA" id="ARBA00022490"/>
    </source>
</evidence>
<keyword evidence="4 13" id="KW-0479">Metal-binding</keyword>
<comment type="caution">
    <text evidence="15">The sequence shown here is derived from an EMBL/GenBank/DDBJ whole genome shotgun (WGS) entry which is preliminary data.</text>
</comment>
<evidence type="ECO:0000256" key="5">
    <source>
        <dbReference type="ARBA" id="ARBA00022741"/>
    </source>
</evidence>
<evidence type="ECO:0000313" key="16">
    <source>
        <dbReference type="Proteomes" id="UP000276133"/>
    </source>
</evidence>
<dbReference type="GO" id="GO:0036222">
    <property type="term" value="F:XTP diphosphatase activity"/>
    <property type="evidence" value="ECO:0007669"/>
    <property type="project" value="UniProtKB-UniRule"/>
</dbReference>
<dbReference type="STRING" id="10195.A0A3M7P8E4"/>
<protein>
    <recommendedName>
        <fullName evidence="13">Inosine triphosphate pyrophosphatase</fullName>
        <shortName evidence="13">ITPase</shortName>
        <shortName evidence="13">Inosine triphosphatase</shortName>
        <ecNumber evidence="13">3.6.1.66</ecNumber>
    </recommendedName>
    <alternativeName>
        <fullName evidence="13">Non-canonical purine NTP pyrophosphatase</fullName>
    </alternativeName>
    <alternativeName>
        <fullName evidence="13">Non-standard purine NTP pyrophosphatase</fullName>
    </alternativeName>
    <alternativeName>
        <fullName evidence="13">Nucleoside-triphosphate diphosphatase</fullName>
    </alternativeName>
    <alternativeName>
        <fullName evidence="13">Nucleoside-triphosphate pyrophosphatase</fullName>
        <shortName evidence="13">NTPase</shortName>
    </alternativeName>
    <alternativeName>
        <fullName evidence="13">XTP/dITP diphosphatase</fullName>
    </alternativeName>
</protein>
<dbReference type="InterPro" id="IPR027502">
    <property type="entry name" value="ITPase"/>
</dbReference>
<dbReference type="GO" id="GO:0036220">
    <property type="term" value="F:ITP diphosphatase activity"/>
    <property type="evidence" value="ECO:0007669"/>
    <property type="project" value="UniProtKB-UniRule"/>
</dbReference>
<reference evidence="15 16" key="1">
    <citation type="journal article" date="2018" name="Sci. Rep.">
        <title>Genomic signatures of local adaptation to the degree of environmental predictability in rotifers.</title>
        <authorList>
            <person name="Franch-Gras L."/>
            <person name="Hahn C."/>
            <person name="Garcia-Roger E.M."/>
            <person name="Carmona M.J."/>
            <person name="Serra M."/>
            <person name="Gomez A."/>
        </authorList>
    </citation>
    <scope>NUCLEOTIDE SEQUENCE [LARGE SCALE GENOMIC DNA]</scope>
    <source>
        <strain evidence="15">HYR1</strain>
    </source>
</reference>
<evidence type="ECO:0000256" key="10">
    <source>
        <dbReference type="ARBA" id="ARBA00093218"/>
    </source>
</evidence>
<comment type="catalytic activity">
    <reaction evidence="13">
        <text>XTP + H2O = XMP + diphosphate + H(+)</text>
        <dbReference type="Rhea" id="RHEA:28610"/>
        <dbReference type="ChEBI" id="CHEBI:15377"/>
        <dbReference type="ChEBI" id="CHEBI:15378"/>
        <dbReference type="ChEBI" id="CHEBI:33019"/>
        <dbReference type="ChEBI" id="CHEBI:57464"/>
        <dbReference type="ChEBI" id="CHEBI:61314"/>
        <dbReference type="EC" id="3.6.1.66"/>
    </reaction>
</comment>
<comment type="catalytic activity">
    <reaction evidence="11">
        <text>dITP + H2O = dIMP + diphosphate + H(+)</text>
        <dbReference type="Rhea" id="RHEA:28342"/>
        <dbReference type="ChEBI" id="CHEBI:15377"/>
        <dbReference type="ChEBI" id="CHEBI:15378"/>
        <dbReference type="ChEBI" id="CHEBI:33019"/>
        <dbReference type="ChEBI" id="CHEBI:61194"/>
        <dbReference type="ChEBI" id="CHEBI:61382"/>
        <dbReference type="EC" id="3.6.1.66"/>
    </reaction>
    <physiologicalReaction direction="left-to-right" evidence="11">
        <dbReference type="Rhea" id="RHEA:28343"/>
    </physiologicalReaction>
</comment>
<keyword evidence="3 13" id="KW-0963">Cytoplasm</keyword>
<feature type="binding site" evidence="13">
    <location>
        <begin position="175"/>
        <end position="176"/>
    </location>
    <ligand>
        <name>ITP</name>
        <dbReference type="ChEBI" id="CHEBI:61402"/>
    </ligand>
</feature>
<evidence type="ECO:0000256" key="7">
    <source>
        <dbReference type="ARBA" id="ARBA00022842"/>
    </source>
</evidence>
<evidence type="ECO:0000256" key="8">
    <source>
        <dbReference type="ARBA" id="ARBA00023080"/>
    </source>
</evidence>
<keyword evidence="5 13" id="KW-0547">Nucleotide-binding</keyword>
<comment type="subcellular location">
    <subcellularLocation>
        <location evidence="1 13">Cytoplasm</location>
    </subcellularLocation>
</comment>
<dbReference type="PANTHER" id="PTHR11067:SF9">
    <property type="entry name" value="INOSINE TRIPHOSPHATE PYROPHOSPHATASE"/>
    <property type="match status" value="1"/>
</dbReference>
<dbReference type="GO" id="GO:0035870">
    <property type="term" value="F:dITP diphosphatase activity"/>
    <property type="evidence" value="ECO:0007669"/>
    <property type="project" value="UniProtKB-UniRule"/>
</dbReference>
<dbReference type="Gene3D" id="3.90.950.10">
    <property type="match status" value="1"/>
</dbReference>
<evidence type="ECO:0000256" key="12">
    <source>
        <dbReference type="ARBA" id="ARBA00093271"/>
    </source>
</evidence>
<dbReference type="GO" id="GO:0005737">
    <property type="term" value="C:cytoplasm"/>
    <property type="evidence" value="ECO:0007669"/>
    <property type="project" value="UniProtKB-SubCell"/>
</dbReference>
<dbReference type="AlphaFoldDB" id="A0A3M7P8E4"/>
<feature type="binding site" evidence="13">
    <location>
        <begin position="72"/>
        <end position="73"/>
    </location>
    <ligand>
        <name>ITP</name>
        <dbReference type="ChEBI" id="CHEBI:61402"/>
    </ligand>
</feature>
<dbReference type="Pfam" id="PF01725">
    <property type="entry name" value="Ham1p_like"/>
    <property type="match status" value="1"/>
</dbReference>
<evidence type="ECO:0000256" key="14">
    <source>
        <dbReference type="RuleBase" id="RU003781"/>
    </source>
</evidence>
<comment type="catalytic activity">
    <reaction evidence="12">
        <text>N(6)-hydroxy-dATP + H2O = N(6)-hydroxy-dAMP + diphosphate + H(+)</text>
        <dbReference type="Rhea" id="RHEA:83971"/>
        <dbReference type="ChEBI" id="CHEBI:15377"/>
        <dbReference type="ChEBI" id="CHEBI:15378"/>
        <dbReference type="ChEBI" id="CHEBI:33019"/>
        <dbReference type="ChEBI" id="CHEBI:233529"/>
        <dbReference type="ChEBI" id="CHEBI:233530"/>
    </reaction>
    <physiologicalReaction direction="left-to-right" evidence="12">
        <dbReference type="Rhea" id="RHEA:83972"/>
    </physiologicalReaction>
</comment>
<keyword evidence="16" id="KW-1185">Reference proteome</keyword>
<dbReference type="CDD" id="cd00515">
    <property type="entry name" value="HAM1"/>
    <property type="match status" value="1"/>
</dbReference>
<comment type="function">
    <text evidence="13">Pyrophosphatase that hydrolyzes non-canonical purine nucleotides such as inosine triphosphate (ITP), deoxyinosine triphosphate (dITP) or xanthosine 5'-triphosphate (XTP) to their respective monophosphate derivatives. The enzyme does not distinguish between the deoxy- and ribose forms. Probably excludes non-canonical purines from RNA and DNA precursor pools, thus preventing their incorporation into RNA and DNA and avoiding chromosomal lesions.</text>
</comment>
<keyword evidence="6 13" id="KW-0378">Hydrolase</keyword>
<evidence type="ECO:0000256" key="1">
    <source>
        <dbReference type="ARBA" id="ARBA00004496"/>
    </source>
</evidence>
<feature type="binding site" evidence="13">
    <location>
        <begin position="13"/>
        <end position="18"/>
    </location>
    <ligand>
        <name>ITP</name>
        <dbReference type="ChEBI" id="CHEBI:61402"/>
    </ligand>
</feature>
<evidence type="ECO:0000256" key="11">
    <source>
        <dbReference type="ARBA" id="ARBA00093255"/>
    </source>
</evidence>
<dbReference type="EC" id="3.6.1.66" evidence="13"/>
<dbReference type="EMBL" id="REGN01012477">
    <property type="protein sequence ID" value="RMZ95273.1"/>
    <property type="molecule type" value="Genomic_DNA"/>
</dbReference>
<evidence type="ECO:0000256" key="4">
    <source>
        <dbReference type="ARBA" id="ARBA00022723"/>
    </source>
</evidence>
<comment type="similarity">
    <text evidence="2 13 14">Belongs to the HAM1 NTPase family.</text>
</comment>
<feature type="binding site" evidence="13">
    <location>
        <begin position="147"/>
        <end position="150"/>
    </location>
    <ligand>
        <name>ITP</name>
        <dbReference type="ChEBI" id="CHEBI:61402"/>
    </ligand>
</feature>
<dbReference type="GO" id="GO:0009204">
    <property type="term" value="P:deoxyribonucleoside triphosphate catabolic process"/>
    <property type="evidence" value="ECO:0007669"/>
    <property type="project" value="UniProtKB-UniRule"/>
</dbReference>
<sequence>MSSEPLKTISFITGNANKLKEFNQIIGDLSSCKIDSKDIDLPEYQGESAEEIAIEKCKTALGILNSPVLVEDTSLCFNAMHGLPGPYIKWFLKKLKPEGLHKMLAGFEDKSAFAQCIFAYGEPGKEIQLFVGKTNGKIVEPRGSRDFGWDPCFQPDNFELTYAEMTKELKNTISHRYKAADALRNYLVNQK</sequence>
<evidence type="ECO:0000256" key="2">
    <source>
        <dbReference type="ARBA" id="ARBA00008023"/>
    </source>
</evidence>
<accession>A0A3M7P8E4</accession>
<keyword evidence="13" id="KW-0464">Manganese</keyword>
<comment type="cofactor">
    <cofactor evidence="13">
        <name>Mg(2+)</name>
        <dbReference type="ChEBI" id="CHEBI:18420"/>
    </cofactor>
    <cofactor evidence="13">
        <name>Mn(2+)</name>
        <dbReference type="ChEBI" id="CHEBI:29035"/>
    </cofactor>
    <text evidence="13">Binds 1 divalent metal cation per subunit; can use either Mg(2+) or Mn(2+).</text>
</comment>
<dbReference type="InterPro" id="IPR029001">
    <property type="entry name" value="ITPase-like_fam"/>
</dbReference>
<dbReference type="NCBIfam" id="TIGR00042">
    <property type="entry name" value="RdgB/HAM1 family non-canonical purine NTP pyrophosphatase"/>
    <property type="match status" value="1"/>
</dbReference>
<proteinExistence type="inferred from homology"/>
<keyword evidence="8 13" id="KW-0546">Nucleotide metabolism</keyword>
<feature type="binding site" evidence="13">
    <location>
        <position position="43"/>
    </location>
    <ligand>
        <name>Mg(2+)</name>
        <dbReference type="ChEBI" id="CHEBI:18420"/>
    </ligand>
</feature>
<dbReference type="PANTHER" id="PTHR11067">
    <property type="entry name" value="INOSINE TRIPHOSPHATE PYROPHOSPHATASE/HAM1 PROTEIN"/>
    <property type="match status" value="1"/>
</dbReference>
<dbReference type="SUPFAM" id="SSF52972">
    <property type="entry name" value="ITPase-like"/>
    <property type="match status" value="1"/>
</dbReference>
<evidence type="ECO:0000256" key="13">
    <source>
        <dbReference type="HAMAP-Rule" id="MF_03148"/>
    </source>
</evidence>
<dbReference type="GO" id="GO:0009117">
    <property type="term" value="P:nucleotide metabolic process"/>
    <property type="evidence" value="ECO:0007669"/>
    <property type="project" value="UniProtKB-KW"/>
</dbReference>
<comment type="subunit">
    <text evidence="13">Homodimer.</text>
</comment>
<feature type="binding site" evidence="13">
    <location>
        <position position="72"/>
    </location>
    <ligand>
        <name>Mg(2+)</name>
        <dbReference type="ChEBI" id="CHEBI:18420"/>
    </ligand>
</feature>
<comment type="catalytic activity">
    <reaction evidence="10">
        <text>ITP + H2O = IMP + diphosphate + H(+)</text>
        <dbReference type="Rhea" id="RHEA:29399"/>
        <dbReference type="ChEBI" id="CHEBI:15377"/>
        <dbReference type="ChEBI" id="CHEBI:15378"/>
        <dbReference type="ChEBI" id="CHEBI:33019"/>
        <dbReference type="ChEBI" id="CHEBI:58053"/>
        <dbReference type="ChEBI" id="CHEBI:61402"/>
        <dbReference type="EC" id="3.6.1.66"/>
    </reaction>
    <physiologicalReaction direction="left-to-right" evidence="10">
        <dbReference type="Rhea" id="RHEA:29400"/>
    </physiologicalReaction>
</comment>
<dbReference type="Proteomes" id="UP000276133">
    <property type="component" value="Unassembled WGS sequence"/>
</dbReference>
<evidence type="ECO:0000256" key="6">
    <source>
        <dbReference type="ARBA" id="ARBA00022801"/>
    </source>
</evidence>
<dbReference type="FunFam" id="3.90.950.10:FF:000003">
    <property type="entry name" value="Inosine triphosphate pyrophosphatase"/>
    <property type="match status" value="1"/>
</dbReference>
<gene>
    <name evidence="15" type="ORF">BpHYR1_016866</name>
</gene>
<keyword evidence="7 13" id="KW-0460">Magnesium</keyword>
<dbReference type="OrthoDB" id="6288734at2759"/>